<proteinExistence type="predicted"/>
<keyword evidence="2" id="KW-1185">Reference proteome</keyword>
<dbReference type="InterPro" id="IPR003718">
    <property type="entry name" value="OsmC/Ohr_fam"/>
</dbReference>
<dbReference type="SUPFAM" id="SSF82784">
    <property type="entry name" value="OsmC-like"/>
    <property type="match status" value="1"/>
</dbReference>
<protein>
    <submittedName>
        <fullName evidence="1">OsmC-like protein</fullName>
    </submittedName>
</protein>
<dbReference type="EMBL" id="SODV01000001">
    <property type="protein sequence ID" value="TDW99009.1"/>
    <property type="molecule type" value="Genomic_DNA"/>
</dbReference>
<dbReference type="InterPro" id="IPR015946">
    <property type="entry name" value="KH_dom-like_a/b"/>
</dbReference>
<dbReference type="RefSeq" id="WP_133989362.1">
    <property type="nucleotide sequence ID" value="NZ_SODV01000001.1"/>
</dbReference>
<sequence>MAKTIETMYEGGYTSKTTTPLNNEPVTVSATRFTPVDLLVSAYGSCLLGTIDYAANQGQFKTTLTRSAITLEMSEDKSRVGKMQIDIFLEGQYSPEQKDIMEEAAKTRCHVGNSLDSRIERTYHFHYS</sequence>
<dbReference type="Proteomes" id="UP000294498">
    <property type="component" value="Unassembled WGS sequence"/>
</dbReference>
<dbReference type="InterPro" id="IPR036102">
    <property type="entry name" value="OsmC/Ohrsf"/>
</dbReference>
<name>A0A4R8DM21_9BACT</name>
<gene>
    <name evidence="1" type="ORF">EDB95_0016</name>
</gene>
<reference evidence="1 2" key="1">
    <citation type="submission" date="2019-03" db="EMBL/GenBank/DDBJ databases">
        <title>Genomic Encyclopedia of Type Strains, Phase IV (KMG-IV): sequencing the most valuable type-strain genomes for metagenomic binning, comparative biology and taxonomic classification.</title>
        <authorList>
            <person name="Goeker M."/>
        </authorList>
    </citation>
    <scope>NUCLEOTIDE SEQUENCE [LARGE SCALE GENOMIC DNA]</scope>
    <source>
        <strain evidence="1 2">DSM 100059</strain>
    </source>
</reference>
<dbReference type="Gene3D" id="3.30.300.20">
    <property type="match status" value="1"/>
</dbReference>
<dbReference type="Pfam" id="PF02566">
    <property type="entry name" value="OsmC"/>
    <property type="match status" value="1"/>
</dbReference>
<evidence type="ECO:0000313" key="1">
    <source>
        <dbReference type="EMBL" id="TDW99009.1"/>
    </source>
</evidence>
<comment type="caution">
    <text evidence="1">The sequence shown here is derived from an EMBL/GenBank/DDBJ whole genome shotgun (WGS) entry which is preliminary data.</text>
</comment>
<dbReference type="OrthoDB" id="290036at2"/>
<accession>A0A4R8DM21</accession>
<dbReference type="AlphaFoldDB" id="A0A4R8DM21"/>
<organism evidence="1 2">
    <name type="scientific">Dinghuibacter silviterrae</name>
    <dbReference type="NCBI Taxonomy" id="1539049"/>
    <lineage>
        <taxon>Bacteria</taxon>
        <taxon>Pseudomonadati</taxon>
        <taxon>Bacteroidota</taxon>
        <taxon>Chitinophagia</taxon>
        <taxon>Chitinophagales</taxon>
        <taxon>Chitinophagaceae</taxon>
        <taxon>Dinghuibacter</taxon>
    </lineage>
</organism>
<evidence type="ECO:0000313" key="2">
    <source>
        <dbReference type="Proteomes" id="UP000294498"/>
    </source>
</evidence>